<dbReference type="RefSeq" id="WP_121165818.1">
    <property type="nucleotide sequence ID" value="NZ_RAPE01000002.1"/>
</dbReference>
<comment type="similarity">
    <text evidence="1">Belongs to the myoviridae tail sheath protein family.</text>
</comment>
<dbReference type="EMBL" id="RAPE01000002">
    <property type="protein sequence ID" value="RKF14893.1"/>
    <property type="molecule type" value="Genomic_DNA"/>
</dbReference>
<gene>
    <name evidence="3" type="ORF">D6850_08465</name>
</gene>
<organism evidence="3 4">
    <name type="scientific">Roseovarius spongiae</name>
    <dbReference type="NCBI Taxonomy" id="2320272"/>
    <lineage>
        <taxon>Bacteria</taxon>
        <taxon>Pseudomonadati</taxon>
        <taxon>Pseudomonadota</taxon>
        <taxon>Alphaproteobacteria</taxon>
        <taxon>Rhodobacterales</taxon>
        <taxon>Roseobacteraceae</taxon>
        <taxon>Roseovarius</taxon>
    </lineage>
</organism>
<protein>
    <submittedName>
        <fullName evidence="3">Phage tail sheath family protein</fullName>
    </submittedName>
</protein>
<dbReference type="PANTHER" id="PTHR35861">
    <property type="match status" value="1"/>
</dbReference>
<feature type="domain" description="Tail sheath protein C-terminal" evidence="2">
    <location>
        <begin position="652"/>
        <end position="756"/>
    </location>
</feature>
<name>A0A3A8B9L0_9RHOB</name>
<evidence type="ECO:0000256" key="1">
    <source>
        <dbReference type="ARBA" id="ARBA00008005"/>
    </source>
</evidence>
<evidence type="ECO:0000313" key="3">
    <source>
        <dbReference type="EMBL" id="RKF14893.1"/>
    </source>
</evidence>
<dbReference type="InterPro" id="IPR020287">
    <property type="entry name" value="Tail_sheath_C"/>
</dbReference>
<proteinExistence type="inferred from homology"/>
<evidence type="ECO:0000259" key="2">
    <source>
        <dbReference type="Pfam" id="PF17482"/>
    </source>
</evidence>
<dbReference type="OrthoDB" id="9767864at2"/>
<reference evidence="3 4" key="1">
    <citation type="submission" date="2018-09" db="EMBL/GenBank/DDBJ databases">
        <title>Roseovarius spongiae sp. nov., isolated from a marine sponge.</title>
        <authorList>
            <person name="Zhuang L."/>
            <person name="Luo L."/>
        </authorList>
    </citation>
    <scope>NUCLEOTIDE SEQUENCE [LARGE SCALE GENOMIC DNA]</scope>
    <source>
        <strain evidence="3 4">HN-E21</strain>
    </source>
</reference>
<sequence length="773" mass="82578">MFQPLNPGLHVRHVRNAPPEPARIDVAAFVGIAERGPVGMVEVLEGWPQFVATYGDFQANAYLGFAVRGFFDNGGLRCHVLRVAAPALETQTTGAQPADRTASALAETTGVRAGAVGTLVQSSATQSQGAQPADGKSTVVASLAGMIAGNVAHLQQPGARPARREIVAVDAAAMSIAWSAPIADAFDLTQPISVSSTARDERLVATVAGNTVTWSHPFEDRFDLSKTIHVGFGAAVASGIIYDEAGDPILTVEAADPGRWGNALSLRIATHFSGDYMSRERSTPDPGDRLSIDRVDRLAPGSLVEISQDGATMHRTVLDAVDRADLTVTLADSLVGFDMTGAADGTKPIHMRRRAATLSVREAGRLIETHEDIDLPTPTAATESPVNDRSRLVRIALFPGATDRWIDAQSPLLERGLLMMQGGRDGTANLQPADFTGAAGLMLFDDIAEPAAIAMPDIMLPDLPAREHLPEDPPEPDPCALCPDPANLPPPPGPATLTEASPGFSQASIEGIQRDMVEHCERRGDRVALIDPPLAAGGRCPDLPDLIRWRQQFDSSYAVTYHPWIDVADPFDRAGRIVRRIPPSGHALGQFALADRDPGRAAPANSPLAFTAAAACPIDDALHAILNEHGINAITARPGRGIRIMGARTLSSHPDWVQLTVRRLIIRLKRGFRRALAWAVFEPANATFEQRVIATIEALLEIEWQAGRLRGATPDDAFRVVIDREAATVDNGEFVVLVAVAPTLPAEFVFLRLTFTLDAMDLAELTATGGWPT</sequence>
<dbReference type="Pfam" id="PF17482">
    <property type="entry name" value="Phage_sheath_1C"/>
    <property type="match status" value="1"/>
</dbReference>
<dbReference type="InterPro" id="IPR052042">
    <property type="entry name" value="Tail_sheath_structural"/>
</dbReference>
<dbReference type="Gene3D" id="3.40.50.11780">
    <property type="match status" value="2"/>
</dbReference>
<dbReference type="AlphaFoldDB" id="A0A3A8B9L0"/>
<dbReference type="Proteomes" id="UP000281128">
    <property type="component" value="Unassembled WGS sequence"/>
</dbReference>
<dbReference type="PANTHER" id="PTHR35861:SF1">
    <property type="entry name" value="PHAGE TAIL SHEATH PROTEIN"/>
    <property type="match status" value="1"/>
</dbReference>
<accession>A0A3A8B9L0</accession>
<evidence type="ECO:0000313" key="4">
    <source>
        <dbReference type="Proteomes" id="UP000281128"/>
    </source>
</evidence>
<keyword evidence="4" id="KW-1185">Reference proteome</keyword>
<comment type="caution">
    <text evidence="3">The sequence shown here is derived from an EMBL/GenBank/DDBJ whole genome shotgun (WGS) entry which is preliminary data.</text>
</comment>